<dbReference type="InterPro" id="IPR052893">
    <property type="entry name" value="TCS_response_regulator"/>
</dbReference>
<dbReference type="PANTHER" id="PTHR44520:SF2">
    <property type="entry name" value="RESPONSE REGULATOR RCP1"/>
    <property type="match status" value="1"/>
</dbReference>
<keyword evidence="4" id="KW-1185">Reference proteome</keyword>
<dbReference type="PANTHER" id="PTHR44520">
    <property type="entry name" value="RESPONSE REGULATOR RCP1-RELATED"/>
    <property type="match status" value="1"/>
</dbReference>
<proteinExistence type="predicted"/>
<comment type="caution">
    <text evidence="3">The sequence shown here is derived from an EMBL/GenBank/DDBJ whole genome shotgun (WGS) entry which is preliminary data.</text>
</comment>
<name>A0A3D9L2T2_MARFU</name>
<evidence type="ECO:0000313" key="3">
    <source>
        <dbReference type="EMBL" id="RED99447.1"/>
    </source>
</evidence>
<dbReference type="GO" id="GO:0000160">
    <property type="term" value="P:phosphorelay signal transduction system"/>
    <property type="evidence" value="ECO:0007669"/>
    <property type="project" value="InterPro"/>
</dbReference>
<dbReference type="SUPFAM" id="SSF52172">
    <property type="entry name" value="CheY-like"/>
    <property type="match status" value="1"/>
</dbReference>
<evidence type="ECO:0000313" key="4">
    <source>
        <dbReference type="Proteomes" id="UP000256779"/>
    </source>
</evidence>
<organism evidence="3 4">
    <name type="scientific">Marinoscillum furvescens DSM 4134</name>
    <dbReference type="NCBI Taxonomy" id="1122208"/>
    <lineage>
        <taxon>Bacteria</taxon>
        <taxon>Pseudomonadati</taxon>
        <taxon>Bacteroidota</taxon>
        <taxon>Cytophagia</taxon>
        <taxon>Cytophagales</taxon>
        <taxon>Reichenbachiellaceae</taxon>
        <taxon>Marinoscillum</taxon>
    </lineage>
</organism>
<dbReference type="EMBL" id="QREG01000008">
    <property type="protein sequence ID" value="RED99447.1"/>
    <property type="molecule type" value="Genomic_DNA"/>
</dbReference>
<dbReference type="AlphaFoldDB" id="A0A3D9L2T2"/>
<sequence length="126" mass="13993">MLVDDDHATNFANKIIIDRAGVTESVITASNGLEALDYLNQSSKDDHPSPDLILLDINMPGMNGWEFLDEYNKLSPTNQAEVVVVMLTSSMSPLDKQKAKEYGVSNFRSKPLTIEMIEEIVAENFS</sequence>
<gene>
    <name evidence="3" type="ORF">C7460_10863</name>
</gene>
<protein>
    <submittedName>
        <fullName evidence="3">Response regulator receiver domain-containing protein</fullName>
    </submittedName>
</protein>
<evidence type="ECO:0000256" key="1">
    <source>
        <dbReference type="PROSITE-ProRule" id="PRU00169"/>
    </source>
</evidence>
<dbReference type="InterPro" id="IPR011006">
    <property type="entry name" value="CheY-like_superfamily"/>
</dbReference>
<evidence type="ECO:0000259" key="2">
    <source>
        <dbReference type="PROSITE" id="PS50110"/>
    </source>
</evidence>
<dbReference type="InterPro" id="IPR001789">
    <property type="entry name" value="Sig_transdc_resp-reg_receiver"/>
</dbReference>
<feature type="modified residue" description="4-aspartylphosphate" evidence="1">
    <location>
        <position position="56"/>
    </location>
</feature>
<feature type="domain" description="Response regulatory" evidence="2">
    <location>
        <begin position="1"/>
        <end position="125"/>
    </location>
</feature>
<keyword evidence="1" id="KW-0597">Phosphoprotein</keyword>
<dbReference type="Proteomes" id="UP000256779">
    <property type="component" value="Unassembled WGS sequence"/>
</dbReference>
<dbReference type="Gene3D" id="3.40.50.2300">
    <property type="match status" value="1"/>
</dbReference>
<dbReference type="PROSITE" id="PS50110">
    <property type="entry name" value="RESPONSE_REGULATORY"/>
    <property type="match status" value="1"/>
</dbReference>
<dbReference type="SMART" id="SM00448">
    <property type="entry name" value="REC"/>
    <property type="match status" value="1"/>
</dbReference>
<reference evidence="3 4" key="1">
    <citation type="submission" date="2018-07" db="EMBL/GenBank/DDBJ databases">
        <title>Genomic Encyclopedia of Type Strains, Phase IV (KMG-IV): sequencing the most valuable type-strain genomes for metagenomic binning, comparative biology and taxonomic classification.</title>
        <authorList>
            <person name="Goeker M."/>
        </authorList>
    </citation>
    <scope>NUCLEOTIDE SEQUENCE [LARGE SCALE GENOMIC DNA]</scope>
    <source>
        <strain evidence="3 4">DSM 4134</strain>
    </source>
</reference>
<accession>A0A3D9L2T2</accession>
<dbReference type="Pfam" id="PF00072">
    <property type="entry name" value="Response_reg"/>
    <property type="match status" value="1"/>
</dbReference>